<keyword evidence="1" id="KW-0805">Transcription regulation</keyword>
<evidence type="ECO:0000256" key="3">
    <source>
        <dbReference type="ARBA" id="ARBA00023163"/>
    </source>
</evidence>
<dbReference type="InterPro" id="IPR000524">
    <property type="entry name" value="Tscrpt_reg_HTH_GntR"/>
</dbReference>
<dbReference type="AlphaFoldDB" id="A0A286R7U3"/>
<feature type="domain" description="HTH gntR-type" evidence="4">
    <location>
        <begin position="9"/>
        <end position="77"/>
    </location>
</feature>
<keyword evidence="3" id="KW-0804">Transcription</keyword>
<reference evidence="5 6" key="1">
    <citation type="submission" date="2017-08" db="EMBL/GenBank/DDBJ databases">
        <title>Complete Genome Sequence of Bacillus kochii Oregon-R-modENCODE STRAIN BDGP4, isolated from Drosophila melanogaster gut.</title>
        <authorList>
            <person name="Wan K.H."/>
            <person name="Yu C."/>
            <person name="Park S."/>
            <person name="Hammonds A.S."/>
            <person name="Booth B.W."/>
            <person name="Celniker S.E."/>
        </authorList>
    </citation>
    <scope>NUCLEOTIDE SEQUENCE [LARGE SCALE GENOMIC DNA]</scope>
    <source>
        <strain evidence="5 6">BDGP4</strain>
    </source>
</reference>
<dbReference type="CDD" id="cd07377">
    <property type="entry name" value="WHTH_GntR"/>
    <property type="match status" value="1"/>
</dbReference>
<dbReference type="KEGG" id="bko:CKF48_20250"/>
<dbReference type="SMART" id="SM00895">
    <property type="entry name" value="FCD"/>
    <property type="match status" value="1"/>
</dbReference>
<dbReference type="PANTHER" id="PTHR43537:SF5">
    <property type="entry name" value="UXU OPERON TRANSCRIPTIONAL REGULATOR"/>
    <property type="match status" value="1"/>
</dbReference>
<dbReference type="Gene3D" id="1.10.10.10">
    <property type="entry name" value="Winged helix-like DNA-binding domain superfamily/Winged helix DNA-binding domain"/>
    <property type="match status" value="1"/>
</dbReference>
<sequence>MAIEKIETKKVSHIIEEKLEEMILDGQYQIGEKLPSVRMLCESFGVGRSAIRDAITALKGKGLVEVKQGEGTYVKAFDVHTLLGSKYWNLYEKDIQELFQARKIVEVGLAELAANHRSEKDVEDLHYILTVKKGWESDFLFHQKLACIGGNTVLMQFIDFISAPLKQTLVKFHQYIQNSTEKGSIIEAQHRNIFQAIKERNSKKASEEMLVHLTTVEDMLQETSTME</sequence>
<dbReference type="InterPro" id="IPR008920">
    <property type="entry name" value="TF_FadR/GntR_C"/>
</dbReference>
<dbReference type="PROSITE" id="PS50949">
    <property type="entry name" value="HTH_GNTR"/>
    <property type="match status" value="1"/>
</dbReference>
<dbReference type="RefSeq" id="WP_095373005.1">
    <property type="nucleotide sequence ID" value="NZ_CP022983.1"/>
</dbReference>
<organism evidence="5 6">
    <name type="scientific">Cytobacillus kochii</name>
    <dbReference type="NCBI Taxonomy" id="859143"/>
    <lineage>
        <taxon>Bacteria</taxon>
        <taxon>Bacillati</taxon>
        <taxon>Bacillota</taxon>
        <taxon>Bacilli</taxon>
        <taxon>Bacillales</taxon>
        <taxon>Bacillaceae</taxon>
        <taxon>Cytobacillus</taxon>
    </lineage>
</organism>
<dbReference type="InterPro" id="IPR036388">
    <property type="entry name" value="WH-like_DNA-bd_sf"/>
</dbReference>
<evidence type="ECO:0000313" key="5">
    <source>
        <dbReference type="EMBL" id="ASV69441.1"/>
    </source>
</evidence>
<name>A0A286R7U3_9BACI</name>
<accession>A0A286R7U3</accession>
<dbReference type="SUPFAM" id="SSF46785">
    <property type="entry name" value="Winged helix' DNA-binding domain"/>
    <property type="match status" value="1"/>
</dbReference>
<evidence type="ECO:0000259" key="4">
    <source>
        <dbReference type="PROSITE" id="PS50949"/>
    </source>
</evidence>
<dbReference type="GO" id="GO:0003700">
    <property type="term" value="F:DNA-binding transcription factor activity"/>
    <property type="evidence" value="ECO:0007669"/>
    <property type="project" value="InterPro"/>
</dbReference>
<evidence type="ECO:0000256" key="1">
    <source>
        <dbReference type="ARBA" id="ARBA00023015"/>
    </source>
</evidence>
<keyword evidence="6" id="KW-1185">Reference proteome</keyword>
<dbReference type="InterPro" id="IPR036390">
    <property type="entry name" value="WH_DNA-bd_sf"/>
</dbReference>
<dbReference type="EMBL" id="CP022983">
    <property type="protein sequence ID" value="ASV69441.1"/>
    <property type="molecule type" value="Genomic_DNA"/>
</dbReference>
<dbReference type="Pfam" id="PF07729">
    <property type="entry name" value="FCD"/>
    <property type="match status" value="1"/>
</dbReference>
<dbReference type="Pfam" id="PF00392">
    <property type="entry name" value="GntR"/>
    <property type="match status" value="1"/>
</dbReference>
<dbReference type="InterPro" id="IPR011711">
    <property type="entry name" value="GntR_C"/>
</dbReference>
<dbReference type="SUPFAM" id="SSF48008">
    <property type="entry name" value="GntR ligand-binding domain-like"/>
    <property type="match status" value="1"/>
</dbReference>
<dbReference type="PRINTS" id="PR00035">
    <property type="entry name" value="HTHGNTR"/>
</dbReference>
<dbReference type="Proteomes" id="UP000215137">
    <property type="component" value="Chromosome"/>
</dbReference>
<dbReference type="PANTHER" id="PTHR43537">
    <property type="entry name" value="TRANSCRIPTIONAL REGULATOR, GNTR FAMILY"/>
    <property type="match status" value="1"/>
</dbReference>
<dbReference type="Gene3D" id="1.20.120.530">
    <property type="entry name" value="GntR ligand-binding domain-like"/>
    <property type="match status" value="1"/>
</dbReference>
<gene>
    <name evidence="5" type="ORF">CKF48_20250</name>
</gene>
<dbReference type="GO" id="GO:0003677">
    <property type="term" value="F:DNA binding"/>
    <property type="evidence" value="ECO:0007669"/>
    <property type="project" value="UniProtKB-KW"/>
</dbReference>
<proteinExistence type="predicted"/>
<dbReference type="SMART" id="SM00345">
    <property type="entry name" value="HTH_GNTR"/>
    <property type="match status" value="1"/>
</dbReference>
<evidence type="ECO:0000256" key="2">
    <source>
        <dbReference type="ARBA" id="ARBA00023125"/>
    </source>
</evidence>
<keyword evidence="2" id="KW-0238">DNA-binding</keyword>
<dbReference type="OrthoDB" id="9782299at2"/>
<protein>
    <recommendedName>
        <fullName evidence="4">HTH gntR-type domain-containing protein</fullName>
    </recommendedName>
</protein>
<evidence type="ECO:0000313" key="6">
    <source>
        <dbReference type="Proteomes" id="UP000215137"/>
    </source>
</evidence>